<dbReference type="InterPro" id="IPR015424">
    <property type="entry name" value="PyrdxlP-dep_Trfase"/>
</dbReference>
<keyword evidence="6" id="KW-0663">Pyridoxal phosphate</keyword>
<keyword evidence="7" id="KW-0408">Iron</keyword>
<dbReference type="InterPro" id="IPR016454">
    <property type="entry name" value="Cysteine_dSase"/>
</dbReference>
<reference evidence="12 13" key="1">
    <citation type="submission" date="2018-05" db="EMBL/GenBank/DDBJ databases">
        <title>Kurthia sibirica genome sequence.</title>
        <authorList>
            <person name="Maclea K.S."/>
            <person name="Goen A.E."/>
        </authorList>
    </citation>
    <scope>NUCLEOTIDE SEQUENCE [LARGE SCALE GENOMIC DNA]</scope>
    <source>
        <strain evidence="12 13">ATCC 49154</strain>
    </source>
</reference>
<dbReference type="NCBIfam" id="NF002806">
    <property type="entry name" value="PRK02948.1"/>
    <property type="match status" value="1"/>
</dbReference>
<dbReference type="RefSeq" id="WP_109306508.1">
    <property type="nucleotide sequence ID" value="NZ_BJUF01000007.1"/>
</dbReference>
<comment type="similarity">
    <text evidence="2">Belongs to the class-V pyridoxal-phosphate-dependent aminotransferase family. NifS/IscS subfamily.</text>
</comment>
<feature type="domain" description="Aminotransferase class V" evidence="11">
    <location>
        <begin position="4"/>
        <end position="357"/>
    </location>
</feature>
<protein>
    <recommendedName>
        <fullName evidence="3">cysteine desulfurase</fullName>
        <ecNumber evidence="3">2.8.1.7</ecNumber>
    </recommendedName>
</protein>
<accession>A0A2U3AJY2</accession>
<evidence type="ECO:0000256" key="2">
    <source>
        <dbReference type="ARBA" id="ARBA00006490"/>
    </source>
</evidence>
<keyword evidence="8" id="KW-0411">Iron-sulfur</keyword>
<evidence type="ECO:0000313" key="12">
    <source>
        <dbReference type="EMBL" id="PWI24811.1"/>
    </source>
</evidence>
<dbReference type="PROSITE" id="PS00595">
    <property type="entry name" value="AA_TRANSFER_CLASS_5"/>
    <property type="match status" value="1"/>
</dbReference>
<dbReference type="InterPro" id="IPR015421">
    <property type="entry name" value="PyrdxlP-dep_Trfase_major"/>
</dbReference>
<dbReference type="Pfam" id="PF00266">
    <property type="entry name" value="Aminotran_5"/>
    <property type="match status" value="1"/>
</dbReference>
<dbReference type="Gene3D" id="3.90.1150.10">
    <property type="entry name" value="Aspartate Aminotransferase, domain 1"/>
    <property type="match status" value="1"/>
</dbReference>
<evidence type="ECO:0000256" key="8">
    <source>
        <dbReference type="ARBA" id="ARBA00023014"/>
    </source>
</evidence>
<evidence type="ECO:0000256" key="5">
    <source>
        <dbReference type="ARBA" id="ARBA00022723"/>
    </source>
</evidence>
<dbReference type="Gene3D" id="3.40.640.10">
    <property type="entry name" value="Type I PLP-dependent aspartate aminotransferase-like (Major domain)"/>
    <property type="match status" value="1"/>
</dbReference>
<dbReference type="FunFam" id="3.40.640.10:FF:000084">
    <property type="entry name" value="IscS-like cysteine desulfurase"/>
    <property type="match status" value="1"/>
</dbReference>
<evidence type="ECO:0000256" key="7">
    <source>
        <dbReference type="ARBA" id="ARBA00023004"/>
    </source>
</evidence>
<evidence type="ECO:0000256" key="9">
    <source>
        <dbReference type="ARBA" id="ARBA00050776"/>
    </source>
</evidence>
<dbReference type="GO" id="GO:0046872">
    <property type="term" value="F:metal ion binding"/>
    <property type="evidence" value="ECO:0007669"/>
    <property type="project" value="UniProtKB-KW"/>
</dbReference>
<evidence type="ECO:0000256" key="3">
    <source>
        <dbReference type="ARBA" id="ARBA00012239"/>
    </source>
</evidence>
<evidence type="ECO:0000256" key="1">
    <source>
        <dbReference type="ARBA" id="ARBA00001933"/>
    </source>
</evidence>
<keyword evidence="5" id="KW-0479">Metal-binding</keyword>
<dbReference type="GO" id="GO:0031071">
    <property type="term" value="F:cysteine desulfurase activity"/>
    <property type="evidence" value="ECO:0007669"/>
    <property type="project" value="UniProtKB-EC"/>
</dbReference>
<dbReference type="InterPro" id="IPR020578">
    <property type="entry name" value="Aminotrans_V_PyrdxlP_BS"/>
</dbReference>
<dbReference type="PANTHER" id="PTHR11601">
    <property type="entry name" value="CYSTEINE DESULFURYLASE FAMILY MEMBER"/>
    <property type="match status" value="1"/>
</dbReference>
<comment type="cofactor">
    <cofactor evidence="1 10">
        <name>pyridoxal 5'-phosphate</name>
        <dbReference type="ChEBI" id="CHEBI:597326"/>
    </cofactor>
</comment>
<keyword evidence="4" id="KW-0808">Transferase</keyword>
<dbReference type="EMBL" id="QFVR01000015">
    <property type="protein sequence ID" value="PWI24811.1"/>
    <property type="molecule type" value="Genomic_DNA"/>
</dbReference>
<dbReference type="AlphaFoldDB" id="A0A2U3AJY2"/>
<dbReference type="GO" id="GO:0051536">
    <property type="term" value="F:iron-sulfur cluster binding"/>
    <property type="evidence" value="ECO:0007669"/>
    <property type="project" value="UniProtKB-KW"/>
</dbReference>
<comment type="caution">
    <text evidence="12">The sequence shown here is derived from an EMBL/GenBank/DDBJ whole genome shotgun (WGS) entry which is preliminary data.</text>
</comment>
<dbReference type="SUPFAM" id="SSF53383">
    <property type="entry name" value="PLP-dependent transferases"/>
    <property type="match status" value="1"/>
</dbReference>
<dbReference type="EC" id="2.8.1.7" evidence="3"/>
<dbReference type="Proteomes" id="UP000245938">
    <property type="component" value="Unassembled WGS sequence"/>
</dbReference>
<dbReference type="PIRSF" id="PIRSF005572">
    <property type="entry name" value="NifS"/>
    <property type="match status" value="1"/>
</dbReference>
<keyword evidence="13" id="KW-1185">Reference proteome</keyword>
<dbReference type="PANTHER" id="PTHR11601:SF34">
    <property type="entry name" value="CYSTEINE DESULFURASE"/>
    <property type="match status" value="1"/>
</dbReference>
<organism evidence="12 13">
    <name type="scientific">Kurthia sibirica</name>
    <dbReference type="NCBI Taxonomy" id="202750"/>
    <lineage>
        <taxon>Bacteria</taxon>
        <taxon>Bacillati</taxon>
        <taxon>Bacillota</taxon>
        <taxon>Bacilli</taxon>
        <taxon>Bacillales</taxon>
        <taxon>Caryophanaceae</taxon>
        <taxon>Kurthia</taxon>
    </lineage>
</organism>
<evidence type="ECO:0000313" key="13">
    <source>
        <dbReference type="Proteomes" id="UP000245938"/>
    </source>
</evidence>
<evidence type="ECO:0000259" key="11">
    <source>
        <dbReference type="Pfam" id="PF00266"/>
    </source>
</evidence>
<dbReference type="InterPro" id="IPR015422">
    <property type="entry name" value="PyrdxlP-dep_Trfase_small"/>
</dbReference>
<evidence type="ECO:0000256" key="10">
    <source>
        <dbReference type="RuleBase" id="RU004504"/>
    </source>
</evidence>
<evidence type="ECO:0000256" key="6">
    <source>
        <dbReference type="ARBA" id="ARBA00022898"/>
    </source>
</evidence>
<evidence type="ECO:0000256" key="4">
    <source>
        <dbReference type="ARBA" id="ARBA00022679"/>
    </source>
</evidence>
<sequence length="381" mass="41304">MDEIYLDHAATTPMHPAVIEAMVDALQNIAGNPSSIHQQGRTARKALDDSRQTIAQSIAAQDDEIIFTGGGSESDNLAIFGTAYARRKEGRHIITSQVEHHAVLHACERLATQGFAITYLPVNDQGVVQVDDFKAALRDDTILVTIMLGNNEVGAIQPIKEIGAILETHQATFHTDAVQAYGVMAIDVDELKVDLLSTTAHKINGPKGIGMLYQRKNTPLQAVIVGGQQERKRRAGTENVPSIVAFAKAVEIAQQQMNHKQALYNGFEKIVMEALTEAGISFEVNGERSNSLPQVLNISFDQMEVESFLVNLDMAGIAVSSGSACTAGSIDPSHVLVAMFGKNSPKLRNSIRFSFGYGLNNDIVTEATKRLVEIVKRLTNA</sequence>
<proteinExistence type="inferred from homology"/>
<name>A0A2U3AJY2_9BACL</name>
<dbReference type="InterPro" id="IPR000192">
    <property type="entry name" value="Aminotrans_V_dom"/>
</dbReference>
<comment type="catalytic activity">
    <reaction evidence="9">
        <text>(sulfur carrier)-H + L-cysteine = (sulfur carrier)-SH + L-alanine</text>
        <dbReference type="Rhea" id="RHEA:43892"/>
        <dbReference type="Rhea" id="RHEA-COMP:14737"/>
        <dbReference type="Rhea" id="RHEA-COMP:14739"/>
        <dbReference type="ChEBI" id="CHEBI:29917"/>
        <dbReference type="ChEBI" id="CHEBI:35235"/>
        <dbReference type="ChEBI" id="CHEBI:57972"/>
        <dbReference type="ChEBI" id="CHEBI:64428"/>
        <dbReference type="EC" id="2.8.1.7"/>
    </reaction>
</comment>
<dbReference type="Gene3D" id="1.10.260.50">
    <property type="match status" value="1"/>
</dbReference>
<gene>
    <name evidence="12" type="ORF">DEX24_11145</name>
</gene>
<dbReference type="OrthoDB" id="9808002at2"/>